<reference evidence="9 10" key="1">
    <citation type="journal article" date="2016" name="ISME J.">
        <title>Chasing the elusive Euryarchaeota class WSA2: genomes reveal a uniquely fastidious methyl-reducing methanogen.</title>
        <authorList>
            <person name="Nobu M.K."/>
            <person name="Narihiro T."/>
            <person name="Kuroda K."/>
            <person name="Mei R."/>
            <person name="Liu W.T."/>
        </authorList>
    </citation>
    <scope>NUCLEOTIDE SEQUENCE [LARGE SCALE GENOMIC DNA]</scope>
    <source>
        <strain evidence="9">U1lsi0528_Bin089</strain>
    </source>
</reference>
<dbReference type="PANTHER" id="PTHR43304">
    <property type="entry name" value="PHYTOCHROME-LIKE PROTEIN CPH1"/>
    <property type="match status" value="1"/>
</dbReference>
<dbReference type="InterPro" id="IPR004358">
    <property type="entry name" value="Sig_transdc_His_kin-like_C"/>
</dbReference>
<comment type="catalytic activity">
    <reaction evidence="1">
        <text>ATP + protein L-histidine = ADP + protein N-phospho-L-histidine.</text>
        <dbReference type="EC" id="2.7.13.3"/>
    </reaction>
</comment>
<gene>
    <name evidence="9" type="ORF">AMQ74_00351</name>
</gene>
<dbReference type="PATRIC" id="fig|1705564.3.peg.353"/>
<proteinExistence type="predicted"/>
<dbReference type="EC" id="2.7.13.3" evidence="2"/>
<evidence type="ECO:0000256" key="4">
    <source>
        <dbReference type="ARBA" id="ARBA00022679"/>
    </source>
</evidence>
<feature type="domain" description="PAS" evidence="7">
    <location>
        <begin position="150"/>
        <end position="195"/>
    </location>
</feature>
<dbReference type="InterPro" id="IPR052162">
    <property type="entry name" value="Sensor_kinase/Photoreceptor"/>
</dbReference>
<dbReference type="PANTHER" id="PTHR43304:SF1">
    <property type="entry name" value="PAC DOMAIN-CONTAINING PROTEIN"/>
    <property type="match status" value="1"/>
</dbReference>
<dbReference type="InterPro" id="IPR001610">
    <property type="entry name" value="PAC"/>
</dbReference>
<evidence type="ECO:0000259" key="7">
    <source>
        <dbReference type="PROSITE" id="PS50112"/>
    </source>
</evidence>
<dbReference type="InterPro" id="IPR000700">
    <property type="entry name" value="PAS-assoc_C"/>
</dbReference>
<dbReference type="NCBIfam" id="TIGR00229">
    <property type="entry name" value="sensory_box"/>
    <property type="match status" value="2"/>
</dbReference>
<keyword evidence="4" id="KW-0808">Transferase</keyword>
<evidence type="ECO:0000313" key="9">
    <source>
        <dbReference type="EMBL" id="KYC53608.1"/>
    </source>
</evidence>
<dbReference type="AlphaFoldDB" id="A0A150J940"/>
<dbReference type="InterPro" id="IPR035965">
    <property type="entry name" value="PAS-like_dom_sf"/>
</dbReference>
<dbReference type="Pfam" id="PF02518">
    <property type="entry name" value="HATPase_c"/>
    <property type="match status" value="1"/>
</dbReference>
<dbReference type="GO" id="GO:0004673">
    <property type="term" value="F:protein histidine kinase activity"/>
    <property type="evidence" value="ECO:0007669"/>
    <property type="project" value="UniProtKB-EC"/>
</dbReference>
<dbReference type="InterPro" id="IPR003594">
    <property type="entry name" value="HATPase_dom"/>
</dbReference>
<dbReference type="PROSITE" id="PS50113">
    <property type="entry name" value="PAC"/>
    <property type="match status" value="2"/>
</dbReference>
<dbReference type="PROSITE" id="PS50109">
    <property type="entry name" value="HIS_KIN"/>
    <property type="match status" value="1"/>
</dbReference>
<evidence type="ECO:0000259" key="6">
    <source>
        <dbReference type="PROSITE" id="PS50109"/>
    </source>
</evidence>
<dbReference type="EMBL" id="LNGD01000011">
    <property type="protein sequence ID" value="KYC53608.1"/>
    <property type="molecule type" value="Genomic_DNA"/>
</dbReference>
<evidence type="ECO:0000256" key="3">
    <source>
        <dbReference type="ARBA" id="ARBA00022553"/>
    </source>
</evidence>
<dbReference type="Gene3D" id="3.30.450.20">
    <property type="entry name" value="PAS domain"/>
    <property type="match status" value="2"/>
</dbReference>
<name>A0A150J940_9EURY</name>
<keyword evidence="5 9" id="KW-0418">Kinase</keyword>
<organism evidence="9 10">
    <name type="scientific">Candidatus Methanofastidiosum methylothiophilum</name>
    <dbReference type="NCBI Taxonomy" id="1705564"/>
    <lineage>
        <taxon>Archaea</taxon>
        <taxon>Methanobacteriati</taxon>
        <taxon>Methanobacteriota</taxon>
        <taxon>Stenosarchaea group</taxon>
        <taxon>Candidatus Methanofastidiosia</taxon>
        <taxon>Candidatus Methanofastidiosales</taxon>
        <taxon>Candidatus Methanofastidiosaceae</taxon>
        <taxon>Candidatus Methanofastidiosum</taxon>
    </lineage>
</organism>
<dbReference type="SMART" id="SM00086">
    <property type="entry name" value="PAC"/>
    <property type="match status" value="2"/>
</dbReference>
<dbReference type="PROSITE" id="PS50112">
    <property type="entry name" value="PAS"/>
    <property type="match status" value="2"/>
</dbReference>
<dbReference type="CDD" id="cd00075">
    <property type="entry name" value="HATPase"/>
    <property type="match status" value="1"/>
</dbReference>
<evidence type="ECO:0000256" key="5">
    <source>
        <dbReference type="ARBA" id="ARBA00022777"/>
    </source>
</evidence>
<evidence type="ECO:0000313" key="10">
    <source>
        <dbReference type="Proteomes" id="UP000075578"/>
    </source>
</evidence>
<comment type="caution">
    <text evidence="9">The sequence shown here is derived from an EMBL/GenBank/DDBJ whole genome shotgun (WGS) entry which is preliminary data.</text>
</comment>
<dbReference type="Proteomes" id="UP000075578">
    <property type="component" value="Unassembled WGS sequence"/>
</dbReference>
<accession>A0A150J940</accession>
<dbReference type="PRINTS" id="PR00344">
    <property type="entry name" value="BCTRLSENSOR"/>
</dbReference>
<dbReference type="InterPro" id="IPR036890">
    <property type="entry name" value="HATPase_C_sf"/>
</dbReference>
<evidence type="ECO:0000256" key="2">
    <source>
        <dbReference type="ARBA" id="ARBA00012438"/>
    </source>
</evidence>
<sequence>MTKYQYKRFLKYVQKKNLIEEELKEIGEQYRSLIRESMDAIWFSTIEGKIVDANEAAAKLLGVPLTTLIGTSILDFYVDPLDRLKFQEKVEKEGSIKGYEISLKNIKGQQLFCLFTSSIWKDKKGKIIGYRGIVHDITKRKKMGDSLKRSEEKYRELVEYANSIIAKLDEHGRVLSMNEYGLNFFGYSKEELFGKIWQKIGIPALDSTGKNLENLIFDIFSDIDKHAVNINENIKKNGERCWIYWTNRPIKNEKGELKGVFCVGSDITERILSENRIRELNETLSILNKILRHDILNDLTIVANSLDMINTPDDFYKCKALNALDKSISLIEMIKELEHAVTTDDKLKYCPLREIINQIIVNYPEVEFKVSGDCIVYSDDAIFSVFHNLIRNAIIHGKSDRIDIDISNKENICEVRVADYGTGIPDHIKDRVFEEGYSHGDSRNTGLGLYISKKVIERYGGSILLEDNEPKGAVFILTLAAHI</sequence>
<dbReference type="SUPFAM" id="SSF55874">
    <property type="entry name" value="ATPase domain of HSP90 chaperone/DNA topoisomerase II/histidine kinase"/>
    <property type="match status" value="1"/>
</dbReference>
<keyword evidence="3" id="KW-0597">Phosphoprotein</keyword>
<dbReference type="SMART" id="SM00091">
    <property type="entry name" value="PAS"/>
    <property type="match status" value="2"/>
</dbReference>
<feature type="domain" description="PAS" evidence="7">
    <location>
        <begin position="26"/>
        <end position="92"/>
    </location>
</feature>
<protein>
    <recommendedName>
        <fullName evidence="2">histidine kinase</fullName>
        <ecNumber evidence="2">2.7.13.3</ecNumber>
    </recommendedName>
</protein>
<dbReference type="SUPFAM" id="SSF55785">
    <property type="entry name" value="PYP-like sensor domain (PAS domain)"/>
    <property type="match status" value="2"/>
</dbReference>
<dbReference type="Gene3D" id="3.30.565.10">
    <property type="entry name" value="Histidine kinase-like ATPase, C-terminal domain"/>
    <property type="match status" value="1"/>
</dbReference>
<dbReference type="Pfam" id="PF13426">
    <property type="entry name" value="PAS_9"/>
    <property type="match status" value="2"/>
</dbReference>
<evidence type="ECO:0000259" key="8">
    <source>
        <dbReference type="PROSITE" id="PS50113"/>
    </source>
</evidence>
<dbReference type="InterPro" id="IPR000014">
    <property type="entry name" value="PAS"/>
</dbReference>
<feature type="domain" description="Histidine kinase" evidence="6">
    <location>
        <begin position="382"/>
        <end position="483"/>
    </location>
</feature>
<feature type="domain" description="PAC" evidence="8">
    <location>
        <begin position="97"/>
        <end position="149"/>
    </location>
</feature>
<dbReference type="SMART" id="SM00387">
    <property type="entry name" value="HATPase_c"/>
    <property type="match status" value="1"/>
</dbReference>
<dbReference type="CDD" id="cd00130">
    <property type="entry name" value="PAS"/>
    <property type="match status" value="2"/>
</dbReference>
<dbReference type="InterPro" id="IPR005467">
    <property type="entry name" value="His_kinase_dom"/>
</dbReference>
<feature type="domain" description="PAC" evidence="8">
    <location>
        <begin position="221"/>
        <end position="279"/>
    </location>
</feature>
<evidence type="ECO:0000256" key="1">
    <source>
        <dbReference type="ARBA" id="ARBA00000085"/>
    </source>
</evidence>